<dbReference type="Proteomes" id="UP000009096">
    <property type="component" value="Chromosome 7"/>
</dbReference>
<keyword evidence="2" id="KW-1185">Reference proteome</keyword>
<reference evidence="1 2" key="1">
    <citation type="journal article" date="2010" name="Nature">
        <title>Comparative genomics reveals mobile pathogenicity chromosomes in Fusarium.</title>
        <authorList>
            <person name="Ma L.J."/>
            <person name="van der Does H.C."/>
            <person name="Borkovich K.A."/>
            <person name="Coleman J.J."/>
            <person name="Daboussi M.J."/>
            <person name="Di Pietro A."/>
            <person name="Dufresne M."/>
            <person name="Freitag M."/>
            <person name="Grabherr M."/>
            <person name="Henrissat B."/>
            <person name="Houterman P.M."/>
            <person name="Kang S."/>
            <person name="Shim W.B."/>
            <person name="Woloshuk C."/>
            <person name="Xie X."/>
            <person name="Xu J.R."/>
            <person name="Antoniw J."/>
            <person name="Baker S.E."/>
            <person name="Bluhm B.H."/>
            <person name="Breakspear A."/>
            <person name="Brown D.W."/>
            <person name="Butchko R.A."/>
            <person name="Chapman S."/>
            <person name="Coulson R."/>
            <person name="Coutinho P.M."/>
            <person name="Danchin E.G."/>
            <person name="Diener A."/>
            <person name="Gale L.R."/>
            <person name="Gardiner D.M."/>
            <person name="Goff S."/>
            <person name="Hammond-Kosack K.E."/>
            <person name="Hilburn K."/>
            <person name="Hua-Van A."/>
            <person name="Jonkers W."/>
            <person name="Kazan K."/>
            <person name="Kodira C.D."/>
            <person name="Koehrsen M."/>
            <person name="Kumar L."/>
            <person name="Lee Y.H."/>
            <person name="Li L."/>
            <person name="Manners J.M."/>
            <person name="Miranda-Saavedra D."/>
            <person name="Mukherjee M."/>
            <person name="Park G."/>
            <person name="Park J."/>
            <person name="Park S.Y."/>
            <person name="Proctor R.H."/>
            <person name="Regev A."/>
            <person name="Ruiz-Roldan M.C."/>
            <person name="Sain D."/>
            <person name="Sakthikumar S."/>
            <person name="Sykes S."/>
            <person name="Schwartz D.C."/>
            <person name="Turgeon B.G."/>
            <person name="Wapinski I."/>
            <person name="Yoder O."/>
            <person name="Young S."/>
            <person name="Zeng Q."/>
            <person name="Zhou S."/>
            <person name="Galagan J."/>
            <person name="Cuomo C.A."/>
            <person name="Kistler H.C."/>
            <person name="Rep M."/>
        </authorList>
    </citation>
    <scope>NUCLEOTIDE SEQUENCE [LARGE SCALE GENOMIC DNA]</scope>
    <source>
        <strain evidence="2">M3125 / FGSC 7600</strain>
    </source>
</reference>
<proteinExistence type="predicted"/>
<dbReference type="SUPFAM" id="SSF48403">
    <property type="entry name" value="Ankyrin repeat"/>
    <property type="match status" value="1"/>
</dbReference>
<evidence type="ECO:0000313" key="1">
    <source>
        <dbReference type="EMBL" id="EWG53162.1"/>
    </source>
</evidence>
<dbReference type="KEGG" id="fvr:FVEG_17064"/>
<dbReference type="VEuPathDB" id="FungiDB:FVEG_17064"/>
<evidence type="ECO:0000313" key="2">
    <source>
        <dbReference type="Proteomes" id="UP000009096"/>
    </source>
</evidence>
<gene>
    <name evidence="1" type="ORF">FVEG_17064</name>
</gene>
<protein>
    <submittedName>
        <fullName evidence="1">Uncharacterized protein</fullName>
    </submittedName>
</protein>
<accession>W7N9J9</accession>
<sequence>MSIEMLIQDGPILGSDTATLCLAGFFMSLPRPPMSNLTLQRGAGDMGDTPTKFAICKHVELCGSDISKLLLDQVVNHISPLALSKAIQQPTSIKLVHIYQSGVDANSWDHSGLGALHVARNCLGLAVCLHIMEVLLRHEADISTPSAKNYPRLAAKLLQLEVDANGLDSSGHPVLHAFIWNIAYSSMVDGGLLYALLQYGTDPNVIEKSLVIGRPPPFAL</sequence>
<dbReference type="GeneID" id="30073940"/>
<dbReference type="Gene3D" id="1.25.40.20">
    <property type="entry name" value="Ankyrin repeat-containing domain"/>
    <property type="match status" value="1"/>
</dbReference>
<dbReference type="AlphaFoldDB" id="W7N9J9"/>
<dbReference type="EMBL" id="DS022258">
    <property type="protein sequence ID" value="EWG53162.1"/>
    <property type="molecule type" value="Genomic_DNA"/>
</dbReference>
<dbReference type="RefSeq" id="XP_018759353.1">
    <property type="nucleotide sequence ID" value="XM_018906332.1"/>
</dbReference>
<dbReference type="InterPro" id="IPR036770">
    <property type="entry name" value="Ankyrin_rpt-contain_sf"/>
</dbReference>
<name>W7N9J9_GIBM7</name>
<dbReference type="EMBL" id="CM000584">
    <property type="protein sequence ID" value="EWG53162.1"/>
    <property type="molecule type" value="Genomic_DNA"/>
</dbReference>
<organism evidence="1 2">
    <name type="scientific">Gibberella moniliformis (strain M3125 / FGSC 7600)</name>
    <name type="common">Maize ear and stalk rot fungus</name>
    <name type="synonym">Fusarium verticillioides</name>
    <dbReference type="NCBI Taxonomy" id="334819"/>
    <lineage>
        <taxon>Eukaryota</taxon>
        <taxon>Fungi</taxon>
        <taxon>Dikarya</taxon>
        <taxon>Ascomycota</taxon>
        <taxon>Pezizomycotina</taxon>
        <taxon>Sordariomycetes</taxon>
        <taxon>Hypocreomycetidae</taxon>
        <taxon>Hypocreales</taxon>
        <taxon>Nectriaceae</taxon>
        <taxon>Fusarium</taxon>
        <taxon>Fusarium fujikuroi species complex</taxon>
    </lineage>
</organism>